<dbReference type="PROSITE" id="PS50097">
    <property type="entry name" value="BTB"/>
    <property type="match status" value="1"/>
</dbReference>
<dbReference type="Proteomes" id="UP001218188">
    <property type="component" value="Unassembled WGS sequence"/>
</dbReference>
<dbReference type="InterPro" id="IPR011333">
    <property type="entry name" value="SKP1/BTB/POZ_sf"/>
</dbReference>
<evidence type="ECO:0000313" key="2">
    <source>
        <dbReference type="EMBL" id="KAJ7017172.1"/>
    </source>
</evidence>
<protein>
    <recommendedName>
        <fullName evidence="1">BTB domain-containing protein</fullName>
    </recommendedName>
</protein>
<dbReference type="CDD" id="cd18186">
    <property type="entry name" value="BTB_POZ_ZBTB_KLHL-like"/>
    <property type="match status" value="1"/>
</dbReference>
<evidence type="ECO:0000313" key="3">
    <source>
        <dbReference type="Proteomes" id="UP001218188"/>
    </source>
</evidence>
<evidence type="ECO:0000259" key="1">
    <source>
        <dbReference type="PROSITE" id="PS50097"/>
    </source>
</evidence>
<gene>
    <name evidence="2" type="ORF">C8F04DRAFT_1054517</name>
</gene>
<dbReference type="AlphaFoldDB" id="A0AAD6S1J2"/>
<dbReference type="Pfam" id="PF00651">
    <property type="entry name" value="BTB"/>
    <property type="match status" value="1"/>
</dbReference>
<dbReference type="SMART" id="SM00225">
    <property type="entry name" value="BTB"/>
    <property type="match status" value="1"/>
</dbReference>
<reference evidence="2" key="1">
    <citation type="submission" date="2023-03" db="EMBL/GenBank/DDBJ databases">
        <title>Massive genome expansion in bonnet fungi (Mycena s.s.) driven by repeated elements and novel gene families across ecological guilds.</title>
        <authorList>
            <consortium name="Lawrence Berkeley National Laboratory"/>
            <person name="Harder C.B."/>
            <person name="Miyauchi S."/>
            <person name="Viragh M."/>
            <person name="Kuo A."/>
            <person name="Thoen E."/>
            <person name="Andreopoulos B."/>
            <person name="Lu D."/>
            <person name="Skrede I."/>
            <person name="Drula E."/>
            <person name="Henrissat B."/>
            <person name="Morin E."/>
            <person name="Kohler A."/>
            <person name="Barry K."/>
            <person name="LaButti K."/>
            <person name="Morin E."/>
            <person name="Salamov A."/>
            <person name="Lipzen A."/>
            <person name="Mereny Z."/>
            <person name="Hegedus B."/>
            <person name="Baldrian P."/>
            <person name="Stursova M."/>
            <person name="Weitz H."/>
            <person name="Taylor A."/>
            <person name="Grigoriev I.V."/>
            <person name="Nagy L.G."/>
            <person name="Martin F."/>
            <person name="Kauserud H."/>
        </authorList>
    </citation>
    <scope>NUCLEOTIDE SEQUENCE</scope>
    <source>
        <strain evidence="2">CBHHK200</strain>
    </source>
</reference>
<dbReference type="EMBL" id="JARJCM010000428">
    <property type="protein sequence ID" value="KAJ7017172.1"/>
    <property type="molecule type" value="Genomic_DNA"/>
</dbReference>
<sequence>MSDAPPSTKRKRTELVSSTTAPLVRSKIWKPYGDIILQAESTQFRVTRDILAEQSSVFRDMFSVPQPLNEPTIEGCPIVHVSDTAKDWELFLEILYNPFQSTVSRPYAVVASMLRLGKKYDMPAPKDDALRRIHAEFPATLELYDEKLATIDDEDDLYVHLLNLLYECRVYSAIPLLGLTCLSNERLESLALAVSRDTFVTLAIALERLLNFQSEKRLSWLHGNALIPHKSCNSRKACANQQMAINHSINGKEKYPFHLHYVIGDWHPEWSGKFCEVCEAAAREHYAASRQKGWELLPTFFGLPKWEALKDVD</sequence>
<accession>A0AAD6S1J2</accession>
<dbReference type="SUPFAM" id="SSF54695">
    <property type="entry name" value="POZ domain"/>
    <property type="match status" value="1"/>
</dbReference>
<proteinExistence type="predicted"/>
<organism evidence="2 3">
    <name type="scientific">Mycena alexandri</name>
    <dbReference type="NCBI Taxonomy" id="1745969"/>
    <lineage>
        <taxon>Eukaryota</taxon>
        <taxon>Fungi</taxon>
        <taxon>Dikarya</taxon>
        <taxon>Basidiomycota</taxon>
        <taxon>Agaricomycotina</taxon>
        <taxon>Agaricomycetes</taxon>
        <taxon>Agaricomycetidae</taxon>
        <taxon>Agaricales</taxon>
        <taxon>Marasmiineae</taxon>
        <taxon>Mycenaceae</taxon>
        <taxon>Mycena</taxon>
    </lineage>
</organism>
<keyword evidence="3" id="KW-1185">Reference proteome</keyword>
<dbReference type="InterPro" id="IPR000210">
    <property type="entry name" value="BTB/POZ_dom"/>
</dbReference>
<comment type="caution">
    <text evidence="2">The sequence shown here is derived from an EMBL/GenBank/DDBJ whole genome shotgun (WGS) entry which is preliminary data.</text>
</comment>
<dbReference type="Gene3D" id="3.30.710.10">
    <property type="entry name" value="Potassium Channel Kv1.1, Chain A"/>
    <property type="match status" value="1"/>
</dbReference>
<feature type="domain" description="BTB" evidence="1">
    <location>
        <begin position="33"/>
        <end position="97"/>
    </location>
</feature>
<name>A0AAD6S1J2_9AGAR</name>